<dbReference type="InterPro" id="IPR013517">
    <property type="entry name" value="FG-GAP"/>
</dbReference>
<protein>
    <submittedName>
        <fullName evidence="3">FG-GAP repeat domain-containing protein</fullName>
    </submittedName>
</protein>
<dbReference type="RefSeq" id="WP_213890618.1">
    <property type="nucleotide sequence ID" value="NZ_JAGFNU010000012.1"/>
</dbReference>
<keyword evidence="4" id="KW-1185">Reference proteome</keyword>
<dbReference type="EMBL" id="JBHMEA010000009">
    <property type="protein sequence ID" value="MFB9231035.1"/>
    <property type="molecule type" value="Genomic_DNA"/>
</dbReference>
<reference evidence="3 4" key="1">
    <citation type="submission" date="2024-09" db="EMBL/GenBank/DDBJ databases">
        <authorList>
            <person name="Sun Q."/>
            <person name="Mori K."/>
        </authorList>
    </citation>
    <scope>NUCLEOTIDE SEQUENCE [LARGE SCALE GENOMIC DNA]</scope>
    <source>
        <strain evidence="3 4">CECT 8726</strain>
    </source>
</reference>
<comment type="caution">
    <text evidence="3">The sequence shown here is derived from an EMBL/GenBank/DDBJ whole genome shotgun (WGS) entry which is preliminary data.</text>
</comment>
<evidence type="ECO:0000256" key="2">
    <source>
        <dbReference type="SAM" id="SignalP"/>
    </source>
</evidence>
<dbReference type="InterPro" id="IPR028994">
    <property type="entry name" value="Integrin_alpha_N"/>
</dbReference>
<gene>
    <name evidence="3" type="ORF">ACFFUT_04440</name>
</gene>
<feature type="signal peptide" evidence="2">
    <location>
        <begin position="1"/>
        <end position="19"/>
    </location>
</feature>
<name>A0ABV5JD39_9RHOB</name>
<organism evidence="3 4">
    <name type="scientific">Pseudohalocynthiibacter aestuariivivens</name>
    <dbReference type="NCBI Taxonomy" id="1591409"/>
    <lineage>
        <taxon>Bacteria</taxon>
        <taxon>Pseudomonadati</taxon>
        <taxon>Pseudomonadota</taxon>
        <taxon>Alphaproteobacteria</taxon>
        <taxon>Rhodobacterales</taxon>
        <taxon>Paracoccaceae</taxon>
        <taxon>Pseudohalocynthiibacter</taxon>
    </lineage>
</organism>
<feature type="chain" id="PRO_5047341154" evidence="2">
    <location>
        <begin position="20"/>
        <end position="233"/>
    </location>
</feature>
<evidence type="ECO:0000256" key="1">
    <source>
        <dbReference type="ARBA" id="ARBA00022729"/>
    </source>
</evidence>
<keyword evidence="1 2" id="KW-0732">Signal</keyword>
<evidence type="ECO:0000313" key="4">
    <source>
        <dbReference type="Proteomes" id="UP001589683"/>
    </source>
</evidence>
<proteinExistence type="predicted"/>
<dbReference type="Proteomes" id="UP001589683">
    <property type="component" value="Unassembled WGS sequence"/>
</dbReference>
<evidence type="ECO:0000313" key="3">
    <source>
        <dbReference type="EMBL" id="MFB9231035.1"/>
    </source>
</evidence>
<dbReference type="Pfam" id="PF13517">
    <property type="entry name" value="FG-GAP_3"/>
    <property type="match status" value="1"/>
</dbReference>
<accession>A0ABV5JD39</accession>
<sequence length="233" mass="25013">MLRAGLLGLSVLCAAQVSAAEIISARYAEPTTRYGHGILGDAIEHGALRLRLADGQRVIIRLPDTHVFEDTAPRLADVDNDGTPEVIVVETDVARGASLAIYDETGKVAETRHIGRPNRWLAPVGVADLDGDGYVEIAYVDRPHLAKLLKIWRFRDGKLEQVAEISGLTNHQIGQREISGGVASCPDEPVLVTANANWTKVMATSFRNGAYVSVPVADFSGPTSFENAAVCSK</sequence>
<dbReference type="SUPFAM" id="SSF69318">
    <property type="entry name" value="Integrin alpha N-terminal domain"/>
    <property type="match status" value="1"/>
</dbReference>